<proteinExistence type="predicted"/>
<keyword evidence="1" id="KW-1133">Transmembrane helix</keyword>
<keyword evidence="1" id="KW-0812">Transmembrane</keyword>
<feature type="transmembrane region" description="Helical" evidence="1">
    <location>
        <begin position="91"/>
        <end position="109"/>
    </location>
</feature>
<dbReference type="InterPro" id="IPR021315">
    <property type="entry name" value="Gap/Sap"/>
</dbReference>
<feature type="transmembrane region" description="Helical" evidence="1">
    <location>
        <begin position="200"/>
        <end position="221"/>
    </location>
</feature>
<dbReference type="Proteomes" id="UP000183413">
    <property type="component" value="Unassembled WGS sequence"/>
</dbReference>
<dbReference type="EMBL" id="FOVH01000015">
    <property type="protein sequence ID" value="SFP61503.1"/>
    <property type="molecule type" value="Genomic_DNA"/>
</dbReference>
<feature type="transmembrane region" description="Helical" evidence="1">
    <location>
        <begin position="48"/>
        <end position="71"/>
    </location>
</feature>
<dbReference type="InParanoid" id="A0A1I5RSM9"/>
<reference evidence="2 3" key="1">
    <citation type="submission" date="2016-10" db="EMBL/GenBank/DDBJ databases">
        <authorList>
            <person name="de Groot N.N."/>
        </authorList>
    </citation>
    <scope>NUCLEOTIDE SEQUENCE [LARGE SCALE GENOMIC DNA]</scope>
    <source>
        <strain evidence="2 3">DSM 43067</strain>
    </source>
</reference>
<feature type="transmembrane region" description="Helical" evidence="1">
    <location>
        <begin position="20"/>
        <end position="41"/>
    </location>
</feature>
<evidence type="ECO:0000313" key="2">
    <source>
        <dbReference type="EMBL" id="SFP61503.1"/>
    </source>
</evidence>
<evidence type="ECO:0000256" key="1">
    <source>
        <dbReference type="SAM" id="Phobius"/>
    </source>
</evidence>
<protein>
    <submittedName>
        <fullName evidence="2">Sap, sulfolipid-1-addressing protein</fullName>
    </submittedName>
</protein>
<feature type="transmembrane region" description="Helical" evidence="1">
    <location>
        <begin position="166"/>
        <end position="188"/>
    </location>
</feature>
<organism evidence="2 3">
    <name type="scientific">Actinomadura madurae</name>
    <dbReference type="NCBI Taxonomy" id="1993"/>
    <lineage>
        <taxon>Bacteria</taxon>
        <taxon>Bacillati</taxon>
        <taxon>Actinomycetota</taxon>
        <taxon>Actinomycetes</taxon>
        <taxon>Streptosporangiales</taxon>
        <taxon>Thermomonosporaceae</taxon>
        <taxon>Actinomadura</taxon>
    </lineage>
</organism>
<dbReference type="AlphaFoldDB" id="A0A1I5RSM9"/>
<keyword evidence="1" id="KW-0472">Membrane</keyword>
<dbReference type="eggNOG" id="ENOG502ZC20">
    <property type="taxonomic scope" value="Bacteria"/>
</dbReference>
<gene>
    <name evidence="2" type="ORF">SAMN04489713_115231</name>
</gene>
<sequence>MTGEHPRSGVEGAHVSLQILPLAVTMMVGPQIMSAVILVTAERAVRVSLAFLAGVAVATMLGVAATRGVFALVGNNVELGDSSDRGAAGTIVQYVLVGLLLLAALKSYVRRETAAPPKWLGALMEAGTRKAFTTGLLVILLMPSDIAVMLTVGANLEQSDATLVSALPFVGATVLVAALPLLALLLFHRRAERAMPRVREWIGSHSWVVNIVAYLIFAVLLL</sequence>
<dbReference type="Pfam" id="PF11139">
    <property type="entry name" value="SfLAP"/>
    <property type="match status" value="1"/>
</dbReference>
<dbReference type="STRING" id="1993.SAMN04489713_115231"/>
<evidence type="ECO:0000313" key="3">
    <source>
        <dbReference type="Proteomes" id="UP000183413"/>
    </source>
</evidence>
<name>A0A1I5RSM9_9ACTN</name>
<feature type="transmembrane region" description="Helical" evidence="1">
    <location>
        <begin position="130"/>
        <end position="154"/>
    </location>
</feature>
<accession>A0A1I5RSM9</accession>
<keyword evidence="3" id="KW-1185">Reference proteome</keyword>